<sequence>MTTKRKVSKGNDVAPIIANDRTMLPARFIAENLGADVEWIEAEQKVVMTKP</sequence>
<evidence type="ECO:0000259" key="1">
    <source>
        <dbReference type="Pfam" id="PF07833"/>
    </source>
</evidence>
<protein>
    <recommendedName>
        <fullName evidence="1">Copper amine oxidase-like N-terminal domain-containing protein</fullName>
    </recommendedName>
</protein>
<accession>A0A926FCK5</accession>
<dbReference type="Pfam" id="PF07833">
    <property type="entry name" value="Cu_amine_oxidN1"/>
    <property type="match status" value="1"/>
</dbReference>
<organism evidence="2 3">
    <name type="scientific">Qingrenia yutianensis</name>
    <dbReference type="NCBI Taxonomy" id="2763676"/>
    <lineage>
        <taxon>Bacteria</taxon>
        <taxon>Bacillati</taxon>
        <taxon>Bacillota</taxon>
        <taxon>Clostridia</taxon>
        <taxon>Eubacteriales</taxon>
        <taxon>Oscillospiraceae</taxon>
        <taxon>Qingrenia</taxon>
    </lineage>
</organism>
<evidence type="ECO:0000313" key="2">
    <source>
        <dbReference type="EMBL" id="MBC8595795.1"/>
    </source>
</evidence>
<dbReference type="AlphaFoldDB" id="A0A926FCK5"/>
<dbReference type="Gene3D" id="3.30.457.10">
    <property type="entry name" value="Copper amine oxidase-like, N-terminal domain"/>
    <property type="match status" value="1"/>
</dbReference>
<dbReference type="SUPFAM" id="SSF55383">
    <property type="entry name" value="Copper amine oxidase, domain N"/>
    <property type="match status" value="1"/>
</dbReference>
<gene>
    <name evidence="2" type="ORF">H8706_02795</name>
</gene>
<proteinExistence type="predicted"/>
<dbReference type="InterPro" id="IPR036582">
    <property type="entry name" value="Mao_N_sf"/>
</dbReference>
<evidence type="ECO:0000313" key="3">
    <source>
        <dbReference type="Proteomes" id="UP000647416"/>
    </source>
</evidence>
<dbReference type="InterPro" id="IPR012854">
    <property type="entry name" value="Cu_amine_oxidase-like_N"/>
</dbReference>
<name>A0A926FCK5_9FIRM</name>
<dbReference type="RefSeq" id="WP_262431416.1">
    <property type="nucleotide sequence ID" value="NZ_JACRTE010000002.1"/>
</dbReference>
<feature type="domain" description="Copper amine oxidase-like N-terminal" evidence="1">
    <location>
        <begin position="12"/>
        <end position="50"/>
    </location>
</feature>
<comment type="caution">
    <text evidence="2">The sequence shown here is derived from an EMBL/GenBank/DDBJ whole genome shotgun (WGS) entry which is preliminary data.</text>
</comment>
<dbReference type="Proteomes" id="UP000647416">
    <property type="component" value="Unassembled WGS sequence"/>
</dbReference>
<reference evidence="2" key="1">
    <citation type="submission" date="2020-08" db="EMBL/GenBank/DDBJ databases">
        <title>Genome public.</title>
        <authorList>
            <person name="Liu C."/>
            <person name="Sun Q."/>
        </authorList>
    </citation>
    <scope>NUCLEOTIDE SEQUENCE</scope>
    <source>
        <strain evidence="2">NSJ-50</strain>
    </source>
</reference>
<dbReference type="EMBL" id="JACRTE010000002">
    <property type="protein sequence ID" value="MBC8595795.1"/>
    <property type="molecule type" value="Genomic_DNA"/>
</dbReference>
<keyword evidence="3" id="KW-1185">Reference proteome</keyword>